<dbReference type="InterPro" id="IPR023174">
    <property type="entry name" value="PDEase_CS"/>
</dbReference>
<reference evidence="8 9" key="1">
    <citation type="journal article" date="2024" name="Nat. Commun.">
        <title>Phylogenomics reveals the evolutionary origins of lichenization in chlorophyte algae.</title>
        <authorList>
            <person name="Puginier C."/>
            <person name="Libourel C."/>
            <person name="Otte J."/>
            <person name="Skaloud P."/>
            <person name="Haon M."/>
            <person name="Grisel S."/>
            <person name="Petersen M."/>
            <person name="Berrin J.G."/>
            <person name="Delaux P.M."/>
            <person name="Dal Grande F."/>
            <person name="Keller J."/>
        </authorList>
    </citation>
    <scope>NUCLEOTIDE SEQUENCE [LARGE SCALE GENOMIC DNA]</scope>
    <source>
        <strain evidence="8 9">SAG 2145</strain>
    </source>
</reference>
<feature type="binding site" evidence="4">
    <location>
        <position position="398"/>
    </location>
    <ligand>
        <name>AMP</name>
        <dbReference type="ChEBI" id="CHEBI:456215"/>
    </ligand>
</feature>
<dbReference type="InterPro" id="IPR003607">
    <property type="entry name" value="HD/PDEase_dom"/>
</dbReference>
<comment type="similarity">
    <text evidence="6">Belongs to the cyclic nucleotide phosphodiesterase family.</text>
</comment>
<evidence type="ECO:0000256" key="6">
    <source>
        <dbReference type="RuleBase" id="RU363067"/>
    </source>
</evidence>
<dbReference type="InterPro" id="IPR023088">
    <property type="entry name" value="PDEase"/>
</dbReference>
<evidence type="ECO:0000256" key="1">
    <source>
        <dbReference type="ARBA" id="ARBA00022723"/>
    </source>
</evidence>
<organism evidence="8 9">
    <name type="scientific">Apatococcus lobatus</name>
    <dbReference type="NCBI Taxonomy" id="904363"/>
    <lineage>
        <taxon>Eukaryota</taxon>
        <taxon>Viridiplantae</taxon>
        <taxon>Chlorophyta</taxon>
        <taxon>core chlorophytes</taxon>
        <taxon>Trebouxiophyceae</taxon>
        <taxon>Chlorellales</taxon>
        <taxon>Chlorellaceae</taxon>
        <taxon>Apatococcus</taxon>
    </lineage>
</organism>
<evidence type="ECO:0000259" key="7">
    <source>
        <dbReference type="PROSITE" id="PS51845"/>
    </source>
</evidence>
<sequence>MALLSPSQVSSAQAARRISTKGWCSVAGFRIKVEGGGDILKVGLDGLASLKQSPWMAFALDTTTLTTLWGNHRADQLFGVLDGVRWASFVSELTGHLKHHMDITLRQSRRVELEGVKTFIVGQRGVLLPAIRHPQREGLMQIQLTCVDLPEHGRVTMIQEVEVDEEALGSVSIIPVGPGVAPIHAILALVDQLLKGIKVPARQLLQLKGTISAATNLYEPTLLDEKLHADPTICDESRAGLLSMLGISPRVSTDPALLDSTDMQQWPPEIIQYDDIQTAPQAAFEILRTTADSWSFNALQFESATGGNGLVTLGFWLFEQQGLISKLSLDGRKLRLFLQKVQSGYNDNPYHNSTHAMAVLQAIHVILTQGGVLERIEGPHGSPEVLLLAGYLAAIVHDFGHPGVTNDFLVKADSPMAIAHNDLSPNENHHLAAAFAMLQDPCVSFMSSGPQEVQRLVRTIVIAMVLQTDMKLHMSTITTFILRHKTLGGWALQIEDVLLALQLCLKVADMSHLYSDWKVHTMWVGLLEEEMFQQGDVEKLKGMPVSPMADRTSMGLSAMQVGFFKHVALGMFEAFVAAFPACSVILENFGLNAAAWEQGPCASA</sequence>
<dbReference type="InterPro" id="IPR036971">
    <property type="entry name" value="PDEase_catalytic_dom_sf"/>
</dbReference>
<dbReference type="PROSITE" id="PS51845">
    <property type="entry name" value="PDEASE_I_2"/>
    <property type="match status" value="1"/>
</dbReference>
<dbReference type="InterPro" id="IPR002073">
    <property type="entry name" value="PDEase_catalytic_dom"/>
</dbReference>
<name>A0AAW1RKK0_9CHLO</name>
<dbReference type="PANTHER" id="PTHR11347">
    <property type="entry name" value="CYCLIC NUCLEOTIDE PHOSPHODIESTERASE"/>
    <property type="match status" value="1"/>
</dbReference>
<feature type="binding site" evidence="4">
    <location>
        <position position="509"/>
    </location>
    <ligand>
        <name>AMP</name>
        <dbReference type="ChEBI" id="CHEBI:456215"/>
    </ligand>
</feature>
<feature type="domain" description="PDEase" evidence="7">
    <location>
        <begin position="274"/>
        <end position="603"/>
    </location>
</feature>
<protein>
    <recommendedName>
        <fullName evidence="6">Phosphodiesterase</fullName>
        <ecNumber evidence="6">3.1.4.-</ecNumber>
    </recommendedName>
</protein>
<dbReference type="EC" id="3.1.4.-" evidence="6"/>
<keyword evidence="2 6" id="KW-0378">Hydrolase</keyword>
<feature type="binding site" evidence="5">
    <location>
        <position position="398"/>
    </location>
    <ligand>
        <name>Zn(2+)</name>
        <dbReference type="ChEBI" id="CHEBI:29105"/>
        <label>1</label>
    </ligand>
</feature>
<dbReference type="PROSITE" id="PS00126">
    <property type="entry name" value="PDEASE_I_1"/>
    <property type="match status" value="1"/>
</dbReference>
<gene>
    <name evidence="8" type="ORF">WJX74_003680</name>
</gene>
<feature type="binding site" evidence="4">
    <location>
        <begin position="351"/>
        <end position="355"/>
    </location>
    <ligand>
        <name>AMP</name>
        <dbReference type="ChEBI" id="CHEBI:456215"/>
    </ligand>
</feature>
<evidence type="ECO:0000313" key="9">
    <source>
        <dbReference type="Proteomes" id="UP001438707"/>
    </source>
</evidence>
<proteinExistence type="inferred from homology"/>
<dbReference type="AlphaFoldDB" id="A0AAW1RKK0"/>
<dbReference type="SMART" id="SM00471">
    <property type="entry name" value="HDc"/>
    <property type="match status" value="1"/>
</dbReference>
<feature type="active site" description="Proton donor" evidence="3">
    <location>
        <position position="351"/>
    </location>
</feature>
<evidence type="ECO:0000256" key="4">
    <source>
        <dbReference type="PIRSR" id="PIRSR623088-2"/>
    </source>
</evidence>
<feature type="binding site" evidence="5">
    <location>
        <position position="398"/>
    </location>
    <ligand>
        <name>Zn(2+)</name>
        <dbReference type="ChEBI" id="CHEBI:29105"/>
        <label>2</label>
    </ligand>
</feature>
<comment type="cofactor">
    <cofactor evidence="6">
        <name>a divalent metal cation</name>
        <dbReference type="ChEBI" id="CHEBI:60240"/>
    </cofactor>
    <text evidence="6">Binds 2 divalent metal cations per subunit. Site 1 may preferentially bind zinc ions, while site 2 has a preference for magnesium and/or manganese ions.</text>
</comment>
<feature type="binding site" evidence="4">
    <location>
        <position position="560"/>
    </location>
    <ligand>
        <name>AMP</name>
        <dbReference type="ChEBI" id="CHEBI:456215"/>
    </ligand>
</feature>
<dbReference type="PRINTS" id="PR00387">
    <property type="entry name" value="PDIESTERASE1"/>
</dbReference>
<evidence type="ECO:0000256" key="5">
    <source>
        <dbReference type="PIRSR" id="PIRSR623088-3"/>
    </source>
</evidence>
<evidence type="ECO:0000256" key="2">
    <source>
        <dbReference type="ARBA" id="ARBA00022801"/>
    </source>
</evidence>
<dbReference type="CDD" id="cd00077">
    <property type="entry name" value="HDc"/>
    <property type="match status" value="1"/>
</dbReference>
<evidence type="ECO:0000313" key="8">
    <source>
        <dbReference type="EMBL" id="KAK9834525.1"/>
    </source>
</evidence>
<feature type="binding site" evidence="5">
    <location>
        <position position="509"/>
    </location>
    <ligand>
        <name>Zn(2+)</name>
        <dbReference type="ChEBI" id="CHEBI:29105"/>
        <label>1</label>
    </ligand>
</feature>
<dbReference type="SUPFAM" id="SSF109604">
    <property type="entry name" value="HD-domain/PDEase-like"/>
    <property type="match status" value="1"/>
</dbReference>
<feature type="binding site" evidence="5">
    <location>
        <position position="397"/>
    </location>
    <ligand>
        <name>Zn(2+)</name>
        <dbReference type="ChEBI" id="CHEBI:29105"/>
        <label>1</label>
    </ligand>
</feature>
<keyword evidence="1 5" id="KW-0479">Metal-binding</keyword>
<dbReference type="Pfam" id="PF00233">
    <property type="entry name" value="PDEase_I"/>
    <property type="match status" value="1"/>
</dbReference>
<dbReference type="GO" id="GO:0046872">
    <property type="term" value="F:metal ion binding"/>
    <property type="evidence" value="ECO:0007669"/>
    <property type="project" value="UniProtKB-KW"/>
</dbReference>
<dbReference type="Proteomes" id="UP001438707">
    <property type="component" value="Unassembled WGS sequence"/>
</dbReference>
<dbReference type="EMBL" id="JALJOS010000009">
    <property type="protein sequence ID" value="KAK9834525.1"/>
    <property type="molecule type" value="Genomic_DNA"/>
</dbReference>
<feature type="binding site" evidence="5">
    <location>
        <position position="355"/>
    </location>
    <ligand>
        <name>Zn(2+)</name>
        <dbReference type="ChEBI" id="CHEBI:29105"/>
        <label>1</label>
    </ligand>
</feature>
<accession>A0AAW1RKK0</accession>
<dbReference type="GO" id="GO:0007165">
    <property type="term" value="P:signal transduction"/>
    <property type="evidence" value="ECO:0007669"/>
    <property type="project" value="InterPro"/>
</dbReference>
<dbReference type="Gene3D" id="1.10.1300.10">
    <property type="entry name" value="3'5'-cyclic nucleotide phosphodiesterase, catalytic domain"/>
    <property type="match status" value="1"/>
</dbReference>
<keyword evidence="9" id="KW-1185">Reference proteome</keyword>
<dbReference type="GO" id="GO:0004114">
    <property type="term" value="F:3',5'-cyclic-nucleotide phosphodiesterase activity"/>
    <property type="evidence" value="ECO:0007669"/>
    <property type="project" value="InterPro"/>
</dbReference>
<evidence type="ECO:0000256" key="3">
    <source>
        <dbReference type="PIRSR" id="PIRSR623088-1"/>
    </source>
</evidence>
<comment type="caution">
    <text evidence="8">The sequence shown here is derived from an EMBL/GenBank/DDBJ whole genome shotgun (WGS) entry which is preliminary data.</text>
</comment>